<dbReference type="PROSITE" id="PS51257">
    <property type="entry name" value="PROKAR_LIPOPROTEIN"/>
    <property type="match status" value="1"/>
</dbReference>
<evidence type="ECO:0000256" key="8">
    <source>
        <dbReference type="ARBA" id="ARBA00023136"/>
    </source>
</evidence>
<dbReference type="Pfam" id="PF05296">
    <property type="entry name" value="TAS2R"/>
    <property type="match status" value="1"/>
</dbReference>
<sequence length="265" mass="29932">MDLIKTRTWTSLGLLLSCLSVSRVCLQLMLFYVTLIFLSLAELPSLSEYFAIAMFVNESGLWFATWLGVFYCVRIANVAHQLFFWLKRRISRLIPWLILASLFYSSIISVIYSKYMWLVPEKILLQYFSKNATTHSEAVSAVQYVLVFALSLPFLIFLAAVLLLVFSLARHTRQMRRMVASTGDAGRSAPLSALLSILSFLILYLSHCMVGALFSSQIFQMENLVLLCTSLGGMYPAAHSVILILGNSKLKQNARLLLLHGRCRP</sequence>
<keyword evidence="7 13" id="KW-0297">G-protein coupled receptor</keyword>
<evidence type="ECO:0000256" key="9">
    <source>
        <dbReference type="ARBA" id="ARBA00023170"/>
    </source>
</evidence>
<dbReference type="GO" id="GO:0016020">
    <property type="term" value="C:membrane"/>
    <property type="evidence" value="ECO:0007669"/>
    <property type="project" value="UniProtKB-SubCell"/>
</dbReference>
<keyword evidence="3 13" id="KW-0919">Taste</keyword>
<feature type="transmembrane region" description="Helical" evidence="14">
    <location>
        <begin position="93"/>
        <end position="112"/>
    </location>
</feature>
<comment type="similarity">
    <text evidence="2 12">Belongs to the G-protein coupled receptor T2R family.</text>
</comment>
<dbReference type="SUPFAM" id="SSF81321">
    <property type="entry name" value="Family A G protein-coupled receptor-like"/>
    <property type="match status" value="1"/>
</dbReference>
<comment type="subcellular location">
    <subcellularLocation>
        <location evidence="1 13">Membrane</location>
        <topology evidence="1 13">Multi-pass membrane protein</topology>
    </subcellularLocation>
</comment>
<evidence type="ECO:0000256" key="3">
    <source>
        <dbReference type="ARBA" id="ARBA00022480"/>
    </source>
</evidence>
<evidence type="ECO:0000256" key="10">
    <source>
        <dbReference type="ARBA" id="ARBA00023180"/>
    </source>
</evidence>
<evidence type="ECO:0000256" key="6">
    <source>
        <dbReference type="ARBA" id="ARBA00022989"/>
    </source>
</evidence>
<protein>
    <recommendedName>
        <fullName evidence="13">Taste receptor type 2</fullName>
    </recommendedName>
</protein>
<dbReference type="PANTHER" id="PTHR11394:SF149">
    <property type="entry name" value="TASTE RECEPTOR TYPE 2 MEMBER 1"/>
    <property type="match status" value="1"/>
</dbReference>
<accession>A0A8B7B4G3</accession>
<reference evidence="16" key="1">
    <citation type="submission" date="2025-08" db="UniProtKB">
        <authorList>
            <consortium name="RefSeq"/>
        </authorList>
    </citation>
    <scope>IDENTIFICATION</scope>
</reference>
<evidence type="ECO:0000313" key="16">
    <source>
        <dbReference type="RefSeq" id="XP_007955068.1"/>
    </source>
</evidence>
<dbReference type="OrthoDB" id="8876749at2759"/>
<evidence type="ECO:0000256" key="11">
    <source>
        <dbReference type="ARBA" id="ARBA00023224"/>
    </source>
</evidence>
<dbReference type="InterPro" id="IPR007960">
    <property type="entry name" value="TAS2R"/>
</dbReference>
<feature type="transmembrane region" description="Helical" evidence="14">
    <location>
        <begin position="144"/>
        <end position="169"/>
    </location>
</feature>
<keyword evidence="8 13" id="KW-0472">Membrane</keyword>
<proteinExistence type="inferred from homology"/>
<keyword evidence="4 13" id="KW-0716">Sensory transduction</keyword>
<feature type="transmembrane region" description="Helical" evidence="14">
    <location>
        <begin position="61"/>
        <end position="86"/>
    </location>
</feature>
<evidence type="ECO:0000256" key="4">
    <source>
        <dbReference type="ARBA" id="ARBA00022606"/>
    </source>
</evidence>
<feature type="transmembrane region" description="Helical" evidence="14">
    <location>
        <begin position="224"/>
        <end position="245"/>
    </location>
</feature>
<keyword evidence="11 13" id="KW-0807">Transducer</keyword>
<keyword evidence="5 13" id="KW-0812">Transmembrane</keyword>
<dbReference type="Proteomes" id="UP000694850">
    <property type="component" value="Unplaced"/>
</dbReference>
<keyword evidence="9 13" id="KW-0675">Receptor</keyword>
<evidence type="ECO:0000256" key="14">
    <source>
        <dbReference type="SAM" id="Phobius"/>
    </source>
</evidence>
<evidence type="ECO:0000256" key="2">
    <source>
        <dbReference type="ARBA" id="ARBA00007376"/>
    </source>
</evidence>
<feature type="transmembrane region" description="Helical" evidence="14">
    <location>
        <begin position="12"/>
        <end position="41"/>
    </location>
</feature>
<evidence type="ECO:0000313" key="15">
    <source>
        <dbReference type="Proteomes" id="UP000694850"/>
    </source>
</evidence>
<dbReference type="FunFam" id="1.20.1070.10:FF:000055">
    <property type="entry name" value="Taste receptor type 2"/>
    <property type="match status" value="1"/>
</dbReference>
<keyword evidence="6 14" id="KW-1133">Transmembrane helix</keyword>
<feature type="transmembrane region" description="Helical" evidence="14">
    <location>
        <begin position="190"/>
        <end position="212"/>
    </location>
</feature>
<keyword evidence="10" id="KW-0325">Glycoprotein</keyword>
<evidence type="ECO:0000256" key="12">
    <source>
        <dbReference type="RuleBase" id="RU004423"/>
    </source>
</evidence>
<evidence type="ECO:0000256" key="5">
    <source>
        <dbReference type="ARBA" id="ARBA00022692"/>
    </source>
</evidence>
<organism evidence="15 16">
    <name type="scientific">Orycteropus afer afer</name>
    <dbReference type="NCBI Taxonomy" id="1230840"/>
    <lineage>
        <taxon>Eukaryota</taxon>
        <taxon>Metazoa</taxon>
        <taxon>Chordata</taxon>
        <taxon>Craniata</taxon>
        <taxon>Vertebrata</taxon>
        <taxon>Euteleostomi</taxon>
        <taxon>Mammalia</taxon>
        <taxon>Eutheria</taxon>
        <taxon>Afrotheria</taxon>
        <taxon>Tubulidentata</taxon>
        <taxon>Orycteropodidae</taxon>
        <taxon>Orycteropus</taxon>
    </lineage>
</organism>
<dbReference type="RefSeq" id="XP_007955068.1">
    <property type="nucleotide sequence ID" value="XM_007956877.1"/>
</dbReference>
<dbReference type="GO" id="GO:0033038">
    <property type="term" value="F:bitter taste receptor activity"/>
    <property type="evidence" value="ECO:0007669"/>
    <property type="project" value="InterPro"/>
</dbReference>
<evidence type="ECO:0000256" key="1">
    <source>
        <dbReference type="ARBA" id="ARBA00004141"/>
    </source>
</evidence>
<dbReference type="GO" id="GO:0004930">
    <property type="term" value="F:G protein-coupled receptor activity"/>
    <property type="evidence" value="ECO:0007669"/>
    <property type="project" value="UniProtKB-KW"/>
</dbReference>
<dbReference type="AlphaFoldDB" id="A0A8B7B4G3"/>
<evidence type="ECO:0000256" key="7">
    <source>
        <dbReference type="ARBA" id="ARBA00023040"/>
    </source>
</evidence>
<name>A0A8B7B4G3_ORYAF</name>
<gene>
    <name evidence="16" type="primary">TAS2R1</name>
</gene>
<evidence type="ECO:0000256" key="13">
    <source>
        <dbReference type="RuleBase" id="RU004424"/>
    </source>
</evidence>
<dbReference type="PANTHER" id="PTHR11394">
    <property type="entry name" value="TASTE RECEPTOR TYPE 2"/>
    <property type="match status" value="1"/>
</dbReference>
<keyword evidence="15" id="KW-1185">Reference proteome</keyword>